<evidence type="ECO:0000313" key="1">
    <source>
        <dbReference type="EMBL" id="MBA4622026.1"/>
    </source>
</evidence>
<organism evidence="1">
    <name type="scientific">Opuntia streptacantha</name>
    <name type="common">Prickly pear cactus</name>
    <name type="synonym">Opuntia cardona</name>
    <dbReference type="NCBI Taxonomy" id="393608"/>
    <lineage>
        <taxon>Eukaryota</taxon>
        <taxon>Viridiplantae</taxon>
        <taxon>Streptophyta</taxon>
        <taxon>Embryophyta</taxon>
        <taxon>Tracheophyta</taxon>
        <taxon>Spermatophyta</taxon>
        <taxon>Magnoliopsida</taxon>
        <taxon>eudicotyledons</taxon>
        <taxon>Gunneridae</taxon>
        <taxon>Pentapetalae</taxon>
        <taxon>Caryophyllales</taxon>
        <taxon>Cactineae</taxon>
        <taxon>Cactaceae</taxon>
        <taxon>Opuntioideae</taxon>
        <taxon>Opuntia</taxon>
    </lineage>
</organism>
<name>A0A7C9CNR8_OPUST</name>
<sequence>MPRCDTLYLEILTSIPGKLQYFCSQVLQYCCCVDGCSCTHPPICCNPGLQQTVDTTHRELETSTGRTRNGCFLVFVLVSSRRFPCNQTLGSFSRHFSLFIWLIQWGFCFPLKRTRTLFSELRFGGNPFDSGDWRGRRSEKMYRANRCSRRD</sequence>
<protein>
    <submittedName>
        <fullName evidence="1">Uncharacterized protein</fullName>
    </submittedName>
</protein>
<accession>A0A7C9CNR8</accession>
<reference evidence="1" key="2">
    <citation type="submission" date="2020-07" db="EMBL/GenBank/DDBJ databases">
        <authorList>
            <person name="Vera ALvarez R."/>
            <person name="Arias-Moreno D.M."/>
            <person name="Jimenez-Jacinto V."/>
            <person name="Jimenez-Bremont J.F."/>
            <person name="Swaminathan K."/>
            <person name="Moose S.P."/>
            <person name="Guerrero-Gonzalez M.L."/>
            <person name="Marino-Ramirez L."/>
            <person name="Landsman D."/>
            <person name="Rodriguez-Kessler M."/>
            <person name="Delgado-Sanchez P."/>
        </authorList>
    </citation>
    <scope>NUCLEOTIDE SEQUENCE</scope>
    <source>
        <tissue evidence="1">Cladode</tissue>
    </source>
</reference>
<proteinExistence type="predicted"/>
<reference evidence="1" key="1">
    <citation type="journal article" date="2013" name="J. Plant Res.">
        <title>Effect of fungi and light on seed germination of three Opuntia species from semiarid lands of central Mexico.</title>
        <authorList>
            <person name="Delgado-Sanchez P."/>
            <person name="Jimenez-Bremont J.F."/>
            <person name="Guerrero-Gonzalez Mde L."/>
            <person name="Flores J."/>
        </authorList>
    </citation>
    <scope>NUCLEOTIDE SEQUENCE</scope>
    <source>
        <tissue evidence="1">Cladode</tissue>
    </source>
</reference>
<dbReference type="EMBL" id="GISG01036761">
    <property type="protein sequence ID" value="MBA4622026.1"/>
    <property type="molecule type" value="Transcribed_RNA"/>
</dbReference>
<dbReference type="AlphaFoldDB" id="A0A7C9CNR8"/>